<evidence type="ECO:0000313" key="4">
    <source>
        <dbReference type="EMBL" id="NDY94854.1"/>
    </source>
</evidence>
<dbReference type="PROSITE" id="PS50110">
    <property type="entry name" value="RESPONSE_REGULATORY"/>
    <property type="match status" value="1"/>
</dbReference>
<dbReference type="PANTHER" id="PTHR44591">
    <property type="entry name" value="STRESS RESPONSE REGULATOR PROTEIN 1"/>
    <property type="match status" value="1"/>
</dbReference>
<evidence type="ECO:0000256" key="1">
    <source>
        <dbReference type="ARBA" id="ARBA00022553"/>
    </source>
</evidence>
<reference evidence="4 5" key="1">
    <citation type="submission" date="2020-02" db="EMBL/GenBank/DDBJ databases">
        <authorList>
            <person name="Zhang X.-Y."/>
        </authorList>
    </citation>
    <scope>NUCLEOTIDE SEQUENCE [LARGE SCALE GENOMIC DNA]</scope>
    <source>
        <strain evidence="4 5">C33</strain>
    </source>
</reference>
<dbReference type="Pfam" id="PF00072">
    <property type="entry name" value="Response_reg"/>
    <property type="match status" value="1"/>
</dbReference>
<comment type="caution">
    <text evidence="4">The sequence shown here is derived from an EMBL/GenBank/DDBJ whole genome shotgun (WGS) entry which is preliminary data.</text>
</comment>
<dbReference type="Proteomes" id="UP000484885">
    <property type="component" value="Unassembled WGS sequence"/>
</dbReference>
<dbReference type="AlphaFoldDB" id="A0A845UWF5"/>
<accession>A0A845UWF5</accession>
<dbReference type="EMBL" id="JAAGSC010000031">
    <property type="protein sequence ID" value="NDY94854.1"/>
    <property type="molecule type" value="Genomic_DNA"/>
</dbReference>
<dbReference type="SMART" id="SM00448">
    <property type="entry name" value="REC"/>
    <property type="match status" value="1"/>
</dbReference>
<dbReference type="InterPro" id="IPR011006">
    <property type="entry name" value="CheY-like_superfamily"/>
</dbReference>
<dbReference type="PANTHER" id="PTHR44591:SF20">
    <property type="entry name" value="PROTEIN PILH"/>
    <property type="match status" value="1"/>
</dbReference>
<dbReference type="GO" id="GO:0000160">
    <property type="term" value="P:phosphorelay signal transduction system"/>
    <property type="evidence" value="ECO:0007669"/>
    <property type="project" value="InterPro"/>
</dbReference>
<evidence type="ECO:0000256" key="2">
    <source>
        <dbReference type="PROSITE-ProRule" id="PRU00169"/>
    </source>
</evidence>
<dbReference type="SUPFAM" id="SSF52172">
    <property type="entry name" value="CheY-like"/>
    <property type="match status" value="1"/>
</dbReference>
<feature type="modified residue" description="4-aspartylphosphate" evidence="2">
    <location>
        <position position="52"/>
    </location>
</feature>
<dbReference type="Gene3D" id="3.40.50.2300">
    <property type="match status" value="1"/>
</dbReference>
<gene>
    <name evidence="4" type="ORF">G3I74_03820</name>
</gene>
<evidence type="ECO:0000259" key="3">
    <source>
        <dbReference type="PROSITE" id="PS50110"/>
    </source>
</evidence>
<keyword evidence="5" id="KW-1185">Reference proteome</keyword>
<proteinExistence type="predicted"/>
<organism evidence="4 5">
    <name type="scientific">Wenzhouxiangella limi</name>
    <dbReference type="NCBI Taxonomy" id="2707351"/>
    <lineage>
        <taxon>Bacteria</taxon>
        <taxon>Pseudomonadati</taxon>
        <taxon>Pseudomonadota</taxon>
        <taxon>Gammaproteobacteria</taxon>
        <taxon>Chromatiales</taxon>
        <taxon>Wenzhouxiangellaceae</taxon>
        <taxon>Wenzhouxiangella</taxon>
    </lineage>
</organism>
<evidence type="ECO:0000313" key="5">
    <source>
        <dbReference type="Proteomes" id="UP000484885"/>
    </source>
</evidence>
<protein>
    <submittedName>
        <fullName evidence="4">Response regulator</fullName>
    </submittedName>
</protein>
<keyword evidence="1 2" id="KW-0597">Phosphoprotein</keyword>
<sequence length="123" mass="13686">MARILIVDDSETQLYALRKILEGGGHEVYAAENGPDGIDMAVSESPDVILMDVVMPDMSGFQATRKLARKPETANIPVIFVTTKDQESDRVWGMRQGAADYITKPVDRKHLLATIQRILENET</sequence>
<name>A0A845UWF5_9GAMM</name>
<dbReference type="RefSeq" id="WP_164210235.1">
    <property type="nucleotide sequence ID" value="NZ_JAAGSC010000031.1"/>
</dbReference>
<feature type="domain" description="Response regulatory" evidence="3">
    <location>
        <begin position="3"/>
        <end position="119"/>
    </location>
</feature>
<dbReference type="InterPro" id="IPR001789">
    <property type="entry name" value="Sig_transdc_resp-reg_receiver"/>
</dbReference>
<dbReference type="InterPro" id="IPR050595">
    <property type="entry name" value="Bact_response_regulator"/>
</dbReference>